<dbReference type="KEGG" id="dee:HQN60_05620"/>
<keyword evidence="2" id="KW-1185">Reference proteome</keyword>
<dbReference type="AlphaFoldDB" id="A0A6M8SQ13"/>
<gene>
    <name evidence="1" type="ORF">HQN60_05620</name>
</gene>
<dbReference type="Proteomes" id="UP000504844">
    <property type="component" value="Chromosome"/>
</dbReference>
<dbReference type="RefSeq" id="WP_173532738.1">
    <property type="nucleotide sequence ID" value="NZ_CP054143.1"/>
</dbReference>
<reference evidence="1 2" key="1">
    <citation type="submission" date="2020-05" db="EMBL/GenBank/DDBJ databases">
        <title>Complete genome sequence of Deefgea sp. D17.</title>
        <authorList>
            <person name="Bae J.-W."/>
            <person name="Han J.E."/>
        </authorList>
    </citation>
    <scope>NUCLEOTIDE SEQUENCE [LARGE SCALE GENOMIC DNA]</scope>
    <source>
        <strain evidence="1 2">D17</strain>
    </source>
</reference>
<proteinExistence type="predicted"/>
<dbReference type="InterPro" id="IPR009776">
    <property type="entry name" value="Spore_0_M"/>
</dbReference>
<protein>
    <submittedName>
        <fullName evidence="1">Sporulation protein</fullName>
    </submittedName>
</protein>
<dbReference type="PANTHER" id="PTHR40053:SF1">
    <property type="entry name" value="SPORULATION-CONTROL PROTEIN SPO0M"/>
    <property type="match status" value="1"/>
</dbReference>
<name>A0A6M8SQ13_9NEIS</name>
<dbReference type="PANTHER" id="PTHR40053">
    <property type="entry name" value="SPORULATION-CONTROL PROTEIN SPO0M"/>
    <property type="match status" value="1"/>
</dbReference>
<dbReference type="EMBL" id="CP054143">
    <property type="protein sequence ID" value="QKJ66234.1"/>
    <property type="molecule type" value="Genomic_DNA"/>
</dbReference>
<accession>A0A6M8SQ13</accession>
<evidence type="ECO:0000313" key="1">
    <source>
        <dbReference type="EMBL" id="QKJ66234.1"/>
    </source>
</evidence>
<organism evidence="1 2">
    <name type="scientific">Deefgea piscis</name>
    <dbReference type="NCBI Taxonomy" id="2739061"/>
    <lineage>
        <taxon>Bacteria</taxon>
        <taxon>Pseudomonadati</taxon>
        <taxon>Pseudomonadota</taxon>
        <taxon>Betaproteobacteria</taxon>
        <taxon>Neisseriales</taxon>
        <taxon>Chitinibacteraceae</taxon>
        <taxon>Deefgea</taxon>
    </lineage>
</organism>
<evidence type="ECO:0000313" key="2">
    <source>
        <dbReference type="Proteomes" id="UP000504844"/>
    </source>
</evidence>
<sequence length="255" mass="27993">MFKKLFAAVGVGGATVDTVLDNASVYPGSTLNGYVLIRGGSVDQAIEYVDLVLMTEAEQKVGDSEVRVAQTIAKFRVANAFSATAGLERRLPFSLTLPLETPVNNAYALATPGYGYAPNVKAAVWIHTDLAIASAIDAKDRDFLDVQPLPQMQRLIAAMGNLGFAHVSSDVEIGTARIGQVASSIGCYQEFEFRPMQHGFSRIQEVEITCISRADGVYVLIEADRRFSRDSYSSMHMDQQWQNVDWEGRLRMMLS</sequence>
<dbReference type="Pfam" id="PF07070">
    <property type="entry name" value="Spo0M"/>
    <property type="match status" value="1"/>
</dbReference>